<organism evidence="4">
    <name type="scientific">Streptomyces tabacisoli</name>
    <dbReference type="NCBI Taxonomy" id="3156398"/>
    <lineage>
        <taxon>Bacteria</taxon>
        <taxon>Bacillati</taxon>
        <taxon>Actinomycetota</taxon>
        <taxon>Actinomycetes</taxon>
        <taxon>Kitasatosporales</taxon>
        <taxon>Streptomycetaceae</taxon>
        <taxon>Streptomyces</taxon>
    </lineage>
</organism>
<dbReference type="Gene3D" id="1.10.1200.10">
    <property type="entry name" value="ACP-like"/>
    <property type="match status" value="1"/>
</dbReference>
<reference evidence="4" key="1">
    <citation type="submission" date="2024-06" db="EMBL/GenBank/DDBJ databases">
        <title>Streptomyces sp. strain HUAS MG91 genome sequences.</title>
        <authorList>
            <person name="Mo P."/>
        </authorList>
    </citation>
    <scope>NUCLEOTIDE SEQUENCE</scope>
    <source>
        <strain evidence="4">HUAS MG91</strain>
    </source>
</reference>
<proteinExistence type="predicted"/>
<protein>
    <submittedName>
        <fullName evidence="4">Acyl carrier protein</fullName>
    </submittedName>
</protein>
<dbReference type="SUPFAM" id="SSF47336">
    <property type="entry name" value="ACP-like"/>
    <property type="match status" value="1"/>
</dbReference>
<name>A0AAU8IKZ8_9ACTN</name>
<dbReference type="PROSITE" id="PS00012">
    <property type="entry name" value="PHOSPHOPANTETHEINE"/>
    <property type="match status" value="1"/>
</dbReference>
<gene>
    <name evidence="4" type="ORF">ABII15_02395</name>
</gene>
<sequence>MDPRFTDALVPFLKFLDGKEIEPDAPLRTYGLDSMQSIELLFALEDAFEVTLPDDAMNDTTFATAGSLWAAVSAAIDVQNGPADASRAAA</sequence>
<dbReference type="Pfam" id="PF00550">
    <property type="entry name" value="PP-binding"/>
    <property type="match status" value="1"/>
</dbReference>
<dbReference type="AlphaFoldDB" id="A0AAU8IKZ8"/>
<evidence type="ECO:0000313" key="4">
    <source>
        <dbReference type="EMBL" id="XCJ68880.1"/>
    </source>
</evidence>
<feature type="domain" description="Carrier" evidence="3">
    <location>
        <begin position="1"/>
        <end position="76"/>
    </location>
</feature>
<evidence type="ECO:0000259" key="3">
    <source>
        <dbReference type="PROSITE" id="PS50075"/>
    </source>
</evidence>
<evidence type="ECO:0000256" key="1">
    <source>
        <dbReference type="ARBA" id="ARBA00022450"/>
    </source>
</evidence>
<keyword evidence="1" id="KW-0596">Phosphopantetheine</keyword>
<dbReference type="InterPro" id="IPR006162">
    <property type="entry name" value="Ppantetheine_attach_site"/>
</dbReference>
<dbReference type="InterPro" id="IPR009081">
    <property type="entry name" value="PP-bd_ACP"/>
</dbReference>
<dbReference type="RefSeq" id="WP_353940562.1">
    <property type="nucleotide sequence ID" value="NZ_CP159534.1"/>
</dbReference>
<dbReference type="EMBL" id="CP159534">
    <property type="protein sequence ID" value="XCJ68880.1"/>
    <property type="molecule type" value="Genomic_DNA"/>
</dbReference>
<dbReference type="KEGG" id="stac:ABII15_02395"/>
<dbReference type="PROSITE" id="PS50075">
    <property type="entry name" value="CARRIER"/>
    <property type="match status" value="1"/>
</dbReference>
<accession>A0AAU8IKZ8</accession>
<dbReference type="InterPro" id="IPR036736">
    <property type="entry name" value="ACP-like_sf"/>
</dbReference>
<evidence type="ECO:0000256" key="2">
    <source>
        <dbReference type="ARBA" id="ARBA00022553"/>
    </source>
</evidence>
<keyword evidence="2" id="KW-0597">Phosphoprotein</keyword>